<protein>
    <submittedName>
        <fullName evidence="1">Uncharacterized protein</fullName>
    </submittedName>
</protein>
<name>A0A2H5BLB3_9CAUD</name>
<evidence type="ECO:0000313" key="1">
    <source>
        <dbReference type="EMBL" id="AUG87128.1"/>
    </source>
</evidence>
<evidence type="ECO:0000313" key="2">
    <source>
        <dbReference type="Proteomes" id="UP000241350"/>
    </source>
</evidence>
<dbReference type="EMBL" id="MG593800">
    <property type="protein sequence ID" value="AUG87128.1"/>
    <property type="molecule type" value="Genomic_DNA"/>
</dbReference>
<dbReference type="Proteomes" id="UP000241350">
    <property type="component" value="Segment"/>
</dbReference>
<accession>A0A2H5BLB3</accession>
<sequence length="181" mass="20954">MRVFRVCHRWHDRYGHGIGTGPYAFGYTSFPEYAARLADPMRWCHRGGTHPSPLAEGIDFDPYDVCGFPSMEALTTWFEHHWRLRLHQAGFRITEFETPEEYVKRGQCQVMFDARKAKAKRHHTLAHGCDLLHEGRDLKAEDQMCTSTWRLSGGTDRDLRPGPEDVIIRVPRRPRPVPGLV</sequence>
<gene>
    <name evidence="1" type="ORF">SEA_ABBEYMIKOLON_58</name>
</gene>
<proteinExistence type="predicted"/>
<organism evidence="1 2">
    <name type="scientific">Streptomyces phage AbbeyMikolon</name>
    <dbReference type="NCBI Taxonomy" id="2059880"/>
    <lineage>
        <taxon>Viruses</taxon>
        <taxon>Duplodnaviria</taxon>
        <taxon>Heunggongvirae</taxon>
        <taxon>Uroviricota</taxon>
        <taxon>Caudoviricetes</taxon>
        <taxon>Abbeymikolonvirus</taxon>
        <taxon>Abbeymikolonvirus abbeymikolon</taxon>
    </lineage>
</organism>
<keyword evidence="2" id="KW-1185">Reference proteome</keyword>
<reference evidence="1 2" key="1">
    <citation type="submission" date="2017-11" db="EMBL/GenBank/DDBJ databases">
        <authorList>
            <person name="Mikolon A."/>
            <person name="Lin K.X."/>
            <person name="Rigg S.J."/>
            <person name="Wilson J.M."/>
            <person name="Nayek S."/>
            <person name="Hughes L.E."/>
            <person name="Garlena R.A."/>
            <person name="Russell D.A."/>
            <person name="Pope W.H."/>
            <person name="Jacobs-Sera D."/>
            <person name="Hendrix R.W."/>
            <person name="Hatfull G.F."/>
        </authorList>
    </citation>
    <scope>NUCLEOTIDE SEQUENCE [LARGE SCALE GENOMIC DNA]</scope>
</reference>